<evidence type="ECO:0000256" key="3">
    <source>
        <dbReference type="ARBA" id="ARBA00022443"/>
    </source>
</evidence>
<dbReference type="InterPro" id="IPR006020">
    <property type="entry name" value="PTB/PI_dom"/>
</dbReference>
<dbReference type="RefSeq" id="XP_029767991.1">
    <property type="nucleotide sequence ID" value="XM_029912131.1"/>
</dbReference>
<dbReference type="InterPro" id="IPR011993">
    <property type="entry name" value="PH-like_dom_sf"/>
</dbReference>
<dbReference type="GO" id="GO:0031982">
    <property type="term" value="C:vesicle"/>
    <property type="evidence" value="ECO:0007669"/>
    <property type="project" value="TreeGrafter"/>
</dbReference>
<dbReference type="GO" id="GO:0003779">
    <property type="term" value="F:actin binding"/>
    <property type="evidence" value="ECO:0007669"/>
    <property type="project" value="TreeGrafter"/>
</dbReference>
<dbReference type="GeneID" id="112101701"/>
<dbReference type="SUPFAM" id="SSF50044">
    <property type="entry name" value="SH3-domain"/>
    <property type="match status" value="1"/>
</dbReference>
<keyword evidence="10" id="KW-1185">Reference proteome</keyword>
<dbReference type="SUPFAM" id="SSF50729">
    <property type="entry name" value="PH domain-like"/>
    <property type="match status" value="1"/>
</dbReference>
<dbReference type="InterPro" id="IPR013761">
    <property type="entry name" value="SAM/pointed_sf"/>
</dbReference>
<dbReference type="InterPro" id="IPR035462">
    <property type="entry name" value="Eps8_SH3"/>
</dbReference>
<keyword evidence="4" id="KW-0963">Cytoplasm</keyword>
<sequence>MLRCARMGDAGAHCFLWAFTLAGFPTDCRRDVPALCSALASTTHRHLAQPCHAGPRPRLRGAPRVPSPAVRGWGGGRWGGPGHCALCPQHLLTVHVDSKDIRGVDDCVARLKMMDAQGRVWGQDMILQVRGHELLLSDIETKEELESYPLERVQECAAVLNRCVYNSLLAVTVREQSQHGSSILLFQCEQLGAELMKANLEKAVKEWKGERESQDVLRSSLETMLSQHSRGSFHSNPPRTSQDRWAGPPEPDPFIPPAPRAWQSQDQVPRNPPVSMDYAPDQLRPPKPRDKWTDPSLQATQDFDKDTEILNHVLSDIELFVGKLKETSGSLSSKKKSKKKDKERGVLPPEPEYETCLQKIKYALNLLGKLKPKLQQQPSAPELLRIIFSILSFILSTCPWPSLASSIVSPLLTEAAIDLLDESLEKKDRDTWKSLGKAWHTTRTEYPGGQFIPPYIPIFSDGWVPPLPTQRENATHVEGQPLGSQNHAASRAPSSPPQRMQAMYEFQARNNKELTVVKGELLEILDQRKKWWLARNSAGERGYIPNNIVGPVDQEPVENSMNQAPSSSPGLQQHSTPAEVTAWLRDMGFSKITVKCLGVLNGNQLLGMSQEEMKTVCPEEGRRVFFKLSAVKSSLGIGPHD</sequence>
<name>A0A674JFL7_9SAUR</name>
<dbReference type="GO" id="GO:0035023">
    <property type="term" value="P:regulation of Rho protein signal transduction"/>
    <property type="evidence" value="ECO:0007669"/>
    <property type="project" value="TreeGrafter"/>
</dbReference>
<gene>
    <name evidence="9" type="primary">EPS8L3</name>
</gene>
<protein>
    <submittedName>
        <fullName evidence="9">EPS8 signaling adaptor L3</fullName>
    </submittedName>
</protein>
<evidence type="ECO:0000256" key="4">
    <source>
        <dbReference type="ARBA" id="ARBA00022490"/>
    </source>
</evidence>
<dbReference type="CDD" id="cd11764">
    <property type="entry name" value="SH3_Eps8"/>
    <property type="match status" value="1"/>
</dbReference>
<dbReference type="SMART" id="SM00462">
    <property type="entry name" value="PTB"/>
    <property type="match status" value="1"/>
</dbReference>
<dbReference type="InParanoid" id="A0A674JFL7"/>
<dbReference type="InterPro" id="IPR013625">
    <property type="entry name" value="PTB"/>
</dbReference>
<dbReference type="PANTHER" id="PTHR12287:SF22">
    <property type="entry name" value="EPIDERMAL GROWTH FACTOR RECEPTOR KINASE SUBSTRATE 8-LIKE PROTEIN 3"/>
    <property type="match status" value="1"/>
</dbReference>
<keyword evidence="5" id="KW-0597">Phosphoprotein</keyword>
<accession>A0A674JFL7</accession>
<dbReference type="SMART" id="SM00326">
    <property type="entry name" value="SH3"/>
    <property type="match status" value="1"/>
</dbReference>
<dbReference type="GO" id="GO:1900029">
    <property type="term" value="P:positive regulation of ruffle assembly"/>
    <property type="evidence" value="ECO:0007669"/>
    <property type="project" value="TreeGrafter"/>
</dbReference>
<evidence type="ECO:0000256" key="2">
    <source>
        <dbReference type="ARBA" id="ARBA00006197"/>
    </source>
</evidence>
<dbReference type="GO" id="GO:0007266">
    <property type="term" value="P:Rho protein signal transduction"/>
    <property type="evidence" value="ECO:0007669"/>
    <property type="project" value="TreeGrafter"/>
</dbReference>
<evidence type="ECO:0000259" key="8">
    <source>
        <dbReference type="PROSITE" id="PS50002"/>
    </source>
</evidence>
<evidence type="ECO:0000256" key="1">
    <source>
        <dbReference type="ARBA" id="ARBA00004496"/>
    </source>
</evidence>
<feature type="compositionally biased region" description="Pro residues" evidence="7">
    <location>
        <begin position="248"/>
        <end position="259"/>
    </location>
</feature>
<dbReference type="Gene3D" id="2.30.30.40">
    <property type="entry name" value="SH3 Domains"/>
    <property type="match status" value="1"/>
</dbReference>
<dbReference type="PROSITE" id="PS50002">
    <property type="entry name" value="SH3"/>
    <property type="match status" value="1"/>
</dbReference>
<feature type="region of interest" description="Disordered" evidence="7">
    <location>
        <begin position="226"/>
        <end position="297"/>
    </location>
</feature>
<evidence type="ECO:0000313" key="9">
    <source>
        <dbReference type="Ensembl" id="ENSTMTP00000018154.1"/>
    </source>
</evidence>
<evidence type="ECO:0000313" key="10">
    <source>
        <dbReference type="Proteomes" id="UP000472274"/>
    </source>
</evidence>
<feature type="domain" description="SH3" evidence="8">
    <location>
        <begin position="495"/>
        <end position="554"/>
    </location>
</feature>
<dbReference type="GeneTree" id="ENSGT00940000158169"/>
<dbReference type="InterPro" id="IPR041418">
    <property type="entry name" value="SAM_3"/>
</dbReference>
<dbReference type="InterPro" id="IPR055093">
    <property type="entry name" value="EPS8_2nd"/>
</dbReference>
<dbReference type="Gene3D" id="1.10.150.50">
    <property type="entry name" value="Transcription Factor, Ets-1"/>
    <property type="match status" value="1"/>
</dbReference>
<dbReference type="Gene3D" id="2.30.29.30">
    <property type="entry name" value="Pleckstrin-homology domain (PH domain)/Phosphotyrosine-binding domain (PTB)"/>
    <property type="match status" value="1"/>
</dbReference>
<dbReference type="Pfam" id="PF18016">
    <property type="entry name" value="SAM_3"/>
    <property type="match status" value="1"/>
</dbReference>
<dbReference type="Pfam" id="PF22975">
    <property type="entry name" value="EPS8_2nd"/>
    <property type="match status" value="1"/>
</dbReference>
<dbReference type="CDD" id="cd01210">
    <property type="entry name" value="PTB_EPS8"/>
    <property type="match status" value="1"/>
</dbReference>
<keyword evidence="3 6" id="KW-0728">SH3 domain</keyword>
<dbReference type="AlphaFoldDB" id="A0A674JFL7"/>
<dbReference type="Proteomes" id="UP000472274">
    <property type="component" value="Unplaced"/>
</dbReference>
<dbReference type="GO" id="GO:0032587">
    <property type="term" value="C:ruffle membrane"/>
    <property type="evidence" value="ECO:0007669"/>
    <property type="project" value="TreeGrafter"/>
</dbReference>
<proteinExistence type="inferred from homology"/>
<evidence type="ECO:0000256" key="7">
    <source>
        <dbReference type="SAM" id="MobiDB-lite"/>
    </source>
</evidence>
<comment type="similarity">
    <text evidence="2">Belongs to the EPS8 family.</text>
</comment>
<dbReference type="CTD" id="79574"/>
<dbReference type="InterPro" id="IPR036028">
    <property type="entry name" value="SH3-like_dom_sf"/>
</dbReference>
<dbReference type="FunFam" id="2.30.30.40:FF:000195">
    <property type="entry name" value="epidermal growth factor receptor kinase substrate 8-like protein 3"/>
    <property type="match status" value="1"/>
</dbReference>
<comment type="subcellular location">
    <subcellularLocation>
        <location evidence="1">Cytoplasm</location>
    </subcellularLocation>
</comment>
<dbReference type="Pfam" id="PF00018">
    <property type="entry name" value="SH3_1"/>
    <property type="match status" value="1"/>
</dbReference>
<dbReference type="GO" id="GO:0005737">
    <property type="term" value="C:cytoplasm"/>
    <property type="evidence" value="ECO:0007669"/>
    <property type="project" value="UniProtKB-SubCell"/>
</dbReference>
<dbReference type="InterPro" id="IPR039801">
    <property type="entry name" value="EPS8-like"/>
</dbReference>
<dbReference type="Ensembl" id="ENSTMTT00000018802.1">
    <property type="protein sequence ID" value="ENSTMTP00000018154.1"/>
    <property type="gene ID" value="ENSTMTG00000013348.1"/>
</dbReference>
<dbReference type="InterPro" id="IPR033928">
    <property type="entry name" value="EPS8_PTB"/>
</dbReference>
<dbReference type="Pfam" id="PF08416">
    <property type="entry name" value="PTB"/>
    <property type="match status" value="1"/>
</dbReference>
<evidence type="ECO:0000256" key="6">
    <source>
        <dbReference type="PROSITE-ProRule" id="PRU00192"/>
    </source>
</evidence>
<organism evidence="9 10">
    <name type="scientific">Terrapene triunguis</name>
    <name type="common">Three-toed box turtle</name>
    <dbReference type="NCBI Taxonomy" id="2587831"/>
    <lineage>
        <taxon>Eukaryota</taxon>
        <taxon>Metazoa</taxon>
        <taxon>Chordata</taxon>
        <taxon>Craniata</taxon>
        <taxon>Vertebrata</taxon>
        <taxon>Euteleostomi</taxon>
        <taxon>Archelosauria</taxon>
        <taxon>Testudinata</taxon>
        <taxon>Testudines</taxon>
        <taxon>Cryptodira</taxon>
        <taxon>Durocryptodira</taxon>
        <taxon>Testudinoidea</taxon>
        <taxon>Emydidae</taxon>
        <taxon>Terrapene</taxon>
    </lineage>
</organism>
<feature type="compositionally biased region" description="Polar residues" evidence="7">
    <location>
        <begin position="226"/>
        <end position="240"/>
    </location>
</feature>
<dbReference type="PANTHER" id="PTHR12287">
    <property type="entry name" value="EPIDERMAL GROWTH FACTOR RECEPTOR KINASE SUBSTRATE EPS8-RELATED PROTEIN"/>
    <property type="match status" value="1"/>
</dbReference>
<dbReference type="SUPFAM" id="SSF47769">
    <property type="entry name" value="SAM/Pointed domain"/>
    <property type="match status" value="1"/>
</dbReference>
<reference evidence="9" key="2">
    <citation type="submission" date="2025-09" db="UniProtKB">
        <authorList>
            <consortium name="Ensembl"/>
        </authorList>
    </citation>
    <scope>IDENTIFICATION</scope>
</reference>
<dbReference type="InterPro" id="IPR001452">
    <property type="entry name" value="SH3_domain"/>
</dbReference>
<evidence type="ECO:0000256" key="5">
    <source>
        <dbReference type="ARBA" id="ARBA00022553"/>
    </source>
</evidence>
<reference evidence="9" key="1">
    <citation type="submission" date="2025-08" db="UniProtKB">
        <authorList>
            <consortium name="Ensembl"/>
        </authorList>
    </citation>
    <scope>IDENTIFICATION</scope>
</reference>